<dbReference type="FunFam" id="3.30.160.20:FF:000007">
    <property type="entry name" value="Double-stranded RNA-binding protein Staufen homolog 1"/>
    <property type="match status" value="1"/>
</dbReference>
<dbReference type="GO" id="GO:0030422">
    <property type="term" value="P:siRNA processing"/>
    <property type="evidence" value="ECO:0007669"/>
    <property type="project" value="TreeGrafter"/>
</dbReference>
<dbReference type="GO" id="GO:0070578">
    <property type="term" value="C:RISC-loading complex"/>
    <property type="evidence" value="ECO:0007669"/>
    <property type="project" value="TreeGrafter"/>
</dbReference>
<dbReference type="SMART" id="SM00358">
    <property type="entry name" value="DSRM"/>
    <property type="match status" value="2"/>
</dbReference>
<proteinExistence type="predicted"/>
<dbReference type="EMBL" id="WJBH02000004">
    <property type="protein sequence ID" value="KAI9560093.1"/>
    <property type="molecule type" value="Genomic_DNA"/>
</dbReference>
<dbReference type="AlphaFoldDB" id="A0AAD5LD88"/>
<dbReference type="Gene3D" id="3.30.160.20">
    <property type="match status" value="2"/>
</dbReference>
<dbReference type="PROSITE" id="PS50137">
    <property type="entry name" value="DS_RBD"/>
    <property type="match status" value="2"/>
</dbReference>
<feature type="domain" description="DRBM" evidence="3">
    <location>
        <begin position="39"/>
        <end position="109"/>
    </location>
</feature>
<dbReference type="GO" id="GO:0005634">
    <property type="term" value="C:nucleus"/>
    <property type="evidence" value="ECO:0007669"/>
    <property type="project" value="TreeGrafter"/>
</dbReference>
<evidence type="ECO:0000313" key="4">
    <source>
        <dbReference type="EMBL" id="KAI9560093.1"/>
    </source>
</evidence>
<keyword evidence="1 2" id="KW-0694">RNA-binding</keyword>
<evidence type="ECO:0000313" key="5">
    <source>
        <dbReference type="Proteomes" id="UP000820818"/>
    </source>
</evidence>
<gene>
    <name evidence="4" type="ORF">GHT06_014103</name>
</gene>
<dbReference type="GO" id="GO:0005737">
    <property type="term" value="C:cytoplasm"/>
    <property type="evidence" value="ECO:0007669"/>
    <property type="project" value="TreeGrafter"/>
</dbReference>
<dbReference type="GO" id="GO:0016442">
    <property type="term" value="C:RISC complex"/>
    <property type="evidence" value="ECO:0007669"/>
    <property type="project" value="TreeGrafter"/>
</dbReference>
<dbReference type="PANTHER" id="PTHR46205:SF3">
    <property type="entry name" value="LOQUACIOUS, ISOFORM B"/>
    <property type="match status" value="1"/>
</dbReference>
<dbReference type="GO" id="GO:0035197">
    <property type="term" value="F:siRNA binding"/>
    <property type="evidence" value="ECO:0007669"/>
    <property type="project" value="TreeGrafter"/>
</dbReference>
<dbReference type="Pfam" id="PF00035">
    <property type="entry name" value="dsrm"/>
    <property type="match status" value="2"/>
</dbReference>
<comment type="caution">
    <text evidence="4">The sequence shown here is derived from an EMBL/GenBank/DDBJ whole genome shotgun (WGS) entry which is preliminary data.</text>
</comment>
<protein>
    <recommendedName>
        <fullName evidence="3">DRBM domain-containing protein</fullName>
    </recommendedName>
</protein>
<dbReference type="InterPro" id="IPR051247">
    <property type="entry name" value="RLC_Component"/>
</dbReference>
<dbReference type="GO" id="GO:0070920">
    <property type="term" value="P:regulation of regulatory ncRNA processing"/>
    <property type="evidence" value="ECO:0007669"/>
    <property type="project" value="TreeGrafter"/>
</dbReference>
<name>A0AAD5LD88_9CRUS</name>
<dbReference type="PANTHER" id="PTHR46205">
    <property type="entry name" value="LOQUACIOUS, ISOFORM B"/>
    <property type="match status" value="1"/>
</dbReference>
<dbReference type="SUPFAM" id="SSF54768">
    <property type="entry name" value="dsRNA-binding domain-like"/>
    <property type="match status" value="2"/>
</dbReference>
<evidence type="ECO:0000256" key="1">
    <source>
        <dbReference type="ARBA" id="ARBA00022884"/>
    </source>
</evidence>
<keyword evidence="5" id="KW-1185">Reference proteome</keyword>
<dbReference type="GO" id="GO:0003725">
    <property type="term" value="F:double-stranded RNA binding"/>
    <property type="evidence" value="ECO:0007669"/>
    <property type="project" value="TreeGrafter"/>
</dbReference>
<reference evidence="4 5" key="1">
    <citation type="submission" date="2022-05" db="EMBL/GenBank/DDBJ databases">
        <title>A multi-omics perspective on studying reproductive biology in Daphnia sinensis.</title>
        <authorList>
            <person name="Jia J."/>
        </authorList>
    </citation>
    <scope>NUCLEOTIDE SEQUENCE [LARGE SCALE GENOMIC DNA]</scope>
    <source>
        <strain evidence="4 5">WSL</strain>
    </source>
</reference>
<accession>A0AAD5LD88</accession>
<dbReference type="InterPro" id="IPR014720">
    <property type="entry name" value="dsRBD_dom"/>
</dbReference>
<feature type="domain" description="DRBM" evidence="3">
    <location>
        <begin position="151"/>
        <end position="219"/>
    </location>
</feature>
<organism evidence="4 5">
    <name type="scientific">Daphnia sinensis</name>
    <dbReference type="NCBI Taxonomy" id="1820382"/>
    <lineage>
        <taxon>Eukaryota</taxon>
        <taxon>Metazoa</taxon>
        <taxon>Ecdysozoa</taxon>
        <taxon>Arthropoda</taxon>
        <taxon>Crustacea</taxon>
        <taxon>Branchiopoda</taxon>
        <taxon>Diplostraca</taxon>
        <taxon>Cladocera</taxon>
        <taxon>Anomopoda</taxon>
        <taxon>Daphniidae</taxon>
        <taxon>Daphnia</taxon>
        <taxon>Daphnia similis group</taxon>
    </lineage>
</organism>
<evidence type="ECO:0000256" key="2">
    <source>
        <dbReference type="PROSITE-ProRule" id="PRU00266"/>
    </source>
</evidence>
<evidence type="ECO:0000259" key="3">
    <source>
        <dbReference type="PROSITE" id="PS50137"/>
    </source>
</evidence>
<dbReference type="Proteomes" id="UP000820818">
    <property type="component" value="Linkage Group LG4"/>
</dbReference>
<sequence length="235" mass="26376">MDTSKDGRVNIAEAIFDHRIGSYEGLGNSAKEVTVAQKTHVSLFHELCTKFDFGMPMYDLVEESGEAHQKNFQISLTVWTLGISVVGKAKTKMQAKHDAAHKMMMQLKKTAQSGGKLNDVTPETLMKCFEWMKTFEFPNEDVVQQTTETKNSAGILSSFALMNHLNPPEYEVVSITGPSHCRHFVMTCKMNGHVTQGEGKSKKICKNVAAEQMLLLLHRQFPDLNDSTCEKKFLE</sequence>